<feature type="compositionally biased region" description="Polar residues" evidence="18">
    <location>
        <begin position="943"/>
        <end position="972"/>
    </location>
</feature>
<dbReference type="GO" id="GO:0004435">
    <property type="term" value="F:phosphatidylinositol-4,5-bisphosphate phospholipase C activity"/>
    <property type="evidence" value="ECO:0007669"/>
    <property type="project" value="UniProtKB-UniRule"/>
</dbReference>
<dbReference type="Pfam" id="PF08703">
    <property type="entry name" value="PLC-beta_C"/>
    <property type="match status" value="1"/>
</dbReference>
<protein>
    <recommendedName>
        <fullName evidence="13">1-phosphatidylinositol 4,5-bisphosphate phosphodiesterase</fullName>
        <ecNumber evidence="13">3.1.4.11</ecNumber>
    </recommendedName>
</protein>
<dbReference type="GO" id="GO:0046488">
    <property type="term" value="P:phosphatidylinositol metabolic process"/>
    <property type="evidence" value="ECO:0007669"/>
    <property type="project" value="TreeGrafter"/>
</dbReference>
<dbReference type="PANTHER" id="PTHR10336">
    <property type="entry name" value="PHOSPHOINOSITIDE-SPECIFIC PHOSPHOLIPASE C FAMILY PROTEIN"/>
    <property type="match status" value="1"/>
</dbReference>
<reference evidence="21" key="2">
    <citation type="submission" date="2015-06" db="UniProtKB">
        <authorList>
            <consortium name="EnsemblMetazoa"/>
        </authorList>
    </citation>
    <scope>IDENTIFICATION</scope>
</reference>
<feature type="binding site" evidence="15">
    <location>
        <position position="318"/>
    </location>
    <ligand>
        <name>Ca(2+)</name>
        <dbReference type="ChEBI" id="CHEBI:29108"/>
    </ligand>
</feature>
<evidence type="ECO:0000256" key="11">
    <source>
        <dbReference type="ARBA" id="ARBA00023224"/>
    </source>
</evidence>
<evidence type="ECO:0000259" key="19">
    <source>
        <dbReference type="PROSITE" id="PS50004"/>
    </source>
</evidence>
<evidence type="ECO:0000313" key="22">
    <source>
        <dbReference type="Proteomes" id="UP000015104"/>
    </source>
</evidence>
<dbReference type="Proteomes" id="UP000015104">
    <property type="component" value="Unassembled WGS sequence"/>
</dbReference>
<evidence type="ECO:0000256" key="4">
    <source>
        <dbReference type="ARBA" id="ARBA00022723"/>
    </source>
</evidence>
<keyword evidence="9 13" id="KW-0443">Lipid metabolism</keyword>
<dbReference type="GO" id="GO:0051209">
    <property type="term" value="P:release of sequestered calcium ion into cytosol"/>
    <property type="evidence" value="ECO:0007669"/>
    <property type="project" value="TreeGrafter"/>
</dbReference>
<feature type="domain" description="PI-PLC Y-box" evidence="20">
    <location>
        <begin position="601"/>
        <end position="716"/>
    </location>
</feature>
<dbReference type="Pfam" id="PF22631">
    <property type="entry name" value="PLCB1-4-like_EFh"/>
    <property type="match status" value="1"/>
</dbReference>
<dbReference type="EC" id="3.1.4.11" evidence="13"/>
<evidence type="ECO:0000256" key="17">
    <source>
        <dbReference type="SAM" id="Coils"/>
    </source>
</evidence>
<dbReference type="Gene3D" id="3.20.20.190">
    <property type="entry name" value="Phosphatidylinositol (PI) phosphodiesterase"/>
    <property type="match status" value="1"/>
</dbReference>
<feature type="binding site" evidence="15">
    <location>
        <position position="320"/>
    </location>
    <ligand>
        <name>Ca(2+)</name>
        <dbReference type="ChEBI" id="CHEBI:29108"/>
    </ligand>
</feature>
<keyword evidence="5 13" id="KW-0378">Hydrolase</keyword>
<evidence type="ECO:0000256" key="18">
    <source>
        <dbReference type="SAM" id="MobiDB-lite"/>
    </source>
</evidence>
<dbReference type="CDD" id="cd08591">
    <property type="entry name" value="PI-PLCc_beta"/>
    <property type="match status" value="1"/>
</dbReference>
<dbReference type="PROSITE" id="PS50007">
    <property type="entry name" value="PIPLC_X_DOMAIN"/>
    <property type="match status" value="1"/>
</dbReference>
<dbReference type="PROSITE" id="PS50004">
    <property type="entry name" value="C2"/>
    <property type="match status" value="1"/>
</dbReference>
<comment type="catalytic activity">
    <reaction evidence="1">
        <text>an N-(acyl)-sphingosylphosphoethanolamine = an N-(acyl)-sphingosyl-1,3-cyclic phosphate + ethanolamine</text>
        <dbReference type="Rhea" id="RHEA:60648"/>
        <dbReference type="ChEBI" id="CHEBI:57603"/>
        <dbReference type="ChEBI" id="CHEBI:143891"/>
        <dbReference type="ChEBI" id="CHEBI:143892"/>
    </reaction>
</comment>
<dbReference type="SMART" id="SM00148">
    <property type="entry name" value="PLCXc"/>
    <property type="match status" value="1"/>
</dbReference>
<keyword evidence="11 13" id="KW-0807">Transducer</keyword>
<dbReference type="HOGENOM" id="CLU_502838_0_0_1"/>
<dbReference type="InterPro" id="IPR000909">
    <property type="entry name" value="PLipase_C_PInositol-sp_X_dom"/>
</dbReference>
<evidence type="ECO:0000256" key="15">
    <source>
        <dbReference type="PIRSR" id="PIRSR000956-2"/>
    </source>
</evidence>
<dbReference type="SUPFAM" id="SSF69989">
    <property type="entry name" value="C-terminal domain of PLC-beta"/>
    <property type="match status" value="1"/>
</dbReference>
<feature type="compositionally biased region" description="Basic and acidic residues" evidence="18">
    <location>
        <begin position="929"/>
        <end position="942"/>
    </location>
</feature>
<dbReference type="PANTHER" id="PTHR10336:SF149">
    <property type="entry name" value="1-PHOSPHATIDYLINOSITOL 4,5-BISPHOSPHATE PHOSPHODIESTERASE CLASSES I AND II"/>
    <property type="match status" value="1"/>
</dbReference>
<dbReference type="InterPro" id="IPR035892">
    <property type="entry name" value="C2_domain_sf"/>
</dbReference>
<dbReference type="SUPFAM" id="SSF49562">
    <property type="entry name" value="C2 domain (Calcium/lipid-binding domain, CaLB)"/>
    <property type="match status" value="1"/>
</dbReference>
<keyword evidence="8 13" id="KW-0442">Lipid degradation</keyword>
<keyword evidence="7" id="KW-0460">Magnesium</keyword>
<feature type="compositionally biased region" description="Basic residues" evidence="18">
    <location>
        <begin position="421"/>
        <end position="435"/>
    </location>
</feature>
<proteinExistence type="predicted"/>
<evidence type="ECO:0000256" key="16">
    <source>
        <dbReference type="RuleBase" id="RU361133"/>
    </source>
</evidence>
<comment type="catalytic activity">
    <reaction evidence="2 13 16">
        <text>a 1,2-diacyl-sn-glycero-3-phospho-(1D-myo-inositol-4,5-bisphosphate) + H2O = 1D-myo-inositol 1,4,5-trisphosphate + a 1,2-diacyl-sn-glycerol + H(+)</text>
        <dbReference type="Rhea" id="RHEA:33179"/>
        <dbReference type="ChEBI" id="CHEBI:15377"/>
        <dbReference type="ChEBI" id="CHEBI:15378"/>
        <dbReference type="ChEBI" id="CHEBI:17815"/>
        <dbReference type="ChEBI" id="CHEBI:58456"/>
        <dbReference type="ChEBI" id="CHEBI:203600"/>
        <dbReference type="EC" id="3.1.4.11"/>
    </reaction>
</comment>
<keyword evidence="3" id="KW-0597">Phosphoprotein</keyword>
<feature type="compositionally biased region" description="Low complexity" evidence="18">
    <location>
        <begin position="532"/>
        <end position="541"/>
    </location>
</feature>
<keyword evidence="17" id="KW-0175">Coiled coil</keyword>
<dbReference type="Gene3D" id="1.20.1230.10">
    <property type="entry name" value="Phospholipase C beta, distal C-terminal domain"/>
    <property type="match status" value="1"/>
</dbReference>
<reference evidence="22" key="1">
    <citation type="submission" date="2011-08" db="EMBL/GenBank/DDBJ databases">
        <authorList>
            <person name="Rombauts S."/>
        </authorList>
    </citation>
    <scope>NUCLEOTIDE SEQUENCE</scope>
    <source>
        <strain evidence="22">London</strain>
    </source>
</reference>
<dbReference type="InterPro" id="IPR017946">
    <property type="entry name" value="PLC-like_Pdiesterase_TIM-brl"/>
</dbReference>
<evidence type="ECO:0000256" key="9">
    <source>
        <dbReference type="ARBA" id="ARBA00023098"/>
    </source>
</evidence>
<dbReference type="GO" id="GO:0048015">
    <property type="term" value="P:phosphatidylinositol-mediated signaling"/>
    <property type="evidence" value="ECO:0007669"/>
    <property type="project" value="TreeGrafter"/>
</dbReference>
<dbReference type="GO" id="GO:0007186">
    <property type="term" value="P:G protein-coupled receptor signaling pathway"/>
    <property type="evidence" value="ECO:0007669"/>
    <property type="project" value="TreeGrafter"/>
</dbReference>
<feature type="binding site" evidence="15">
    <location>
        <position position="369"/>
    </location>
    <ligand>
        <name>Ca(2+)</name>
        <dbReference type="ChEBI" id="CHEBI:29108"/>
    </ligand>
</feature>
<evidence type="ECO:0000256" key="7">
    <source>
        <dbReference type="ARBA" id="ARBA00022842"/>
    </source>
</evidence>
<feature type="active site" evidence="14">
    <location>
        <position position="288"/>
    </location>
</feature>
<dbReference type="Gene3D" id="1.10.238.10">
    <property type="entry name" value="EF-hand"/>
    <property type="match status" value="1"/>
</dbReference>
<evidence type="ECO:0000259" key="20">
    <source>
        <dbReference type="PROSITE" id="PS50008"/>
    </source>
</evidence>
<feature type="compositionally biased region" description="Gly residues" evidence="18">
    <location>
        <begin position="574"/>
        <end position="583"/>
    </location>
</feature>
<dbReference type="GO" id="GO:0005509">
    <property type="term" value="F:calcium ion binding"/>
    <property type="evidence" value="ECO:0007669"/>
    <property type="project" value="UniProtKB-UniRule"/>
</dbReference>
<evidence type="ECO:0000256" key="10">
    <source>
        <dbReference type="ARBA" id="ARBA00023157"/>
    </source>
</evidence>
<dbReference type="Pfam" id="PF17787">
    <property type="entry name" value="PH_14"/>
    <property type="match status" value="1"/>
</dbReference>
<dbReference type="PIRSF" id="PIRSF000956">
    <property type="entry name" value="PLC-beta"/>
    <property type="match status" value="1"/>
</dbReference>
<evidence type="ECO:0000313" key="21">
    <source>
        <dbReference type="EnsemblMetazoa" id="tetur05g05350.1"/>
    </source>
</evidence>
<evidence type="ECO:0000256" key="2">
    <source>
        <dbReference type="ARBA" id="ARBA00001195"/>
    </source>
</evidence>
<dbReference type="Pfam" id="PF00387">
    <property type="entry name" value="PI-PLC-Y"/>
    <property type="match status" value="1"/>
</dbReference>
<evidence type="ECO:0000256" key="8">
    <source>
        <dbReference type="ARBA" id="ARBA00022963"/>
    </source>
</evidence>
<evidence type="ECO:0000256" key="1">
    <source>
        <dbReference type="ARBA" id="ARBA00000110"/>
    </source>
</evidence>
<dbReference type="InterPro" id="IPR001192">
    <property type="entry name" value="PI-PLC_fam"/>
</dbReference>
<dbReference type="InterPro" id="IPR016280">
    <property type="entry name" value="PLC-beta"/>
</dbReference>
<keyword evidence="22" id="KW-1185">Reference proteome</keyword>
<feature type="region of interest" description="Disordered" evidence="18">
    <location>
        <begin position="893"/>
        <end position="995"/>
    </location>
</feature>
<dbReference type="eggNOG" id="KOG1265">
    <property type="taxonomic scope" value="Eukaryota"/>
</dbReference>
<name>T1K582_TETUR</name>
<dbReference type="Pfam" id="PF00388">
    <property type="entry name" value="PI-PLC-X"/>
    <property type="match status" value="1"/>
</dbReference>
<dbReference type="GO" id="GO:0005737">
    <property type="term" value="C:cytoplasm"/>
    <property type="evidence" value="ECO:0007669"/>
    <property type="project" value="TreeGrafter"/>
</dbReference>
<keyword evidence="4 15" id="KW-0479">Metal-binding</keyword>
<dbReference type="InterPro" id="IPR011992">
    <property type="entry name" value="EF-hand-dom_pair"/>
</dbReference>
<feature type="compositionally biased region" description="Acidic residues" evidence="18">
    <location>
        <begin position="553"/>
        <end position="568"/>
    </location>
</feature>
<dbReference type="GO" id="GO:0016042">
    <property type="term" value="P:lipid catabolic process"/>
    <property type="evidence" value="ECO:0007669"/>
    <property type="project" value="UniProtKB-KW"/>
</dbReference>
<keyword evidence="10" id="KW-1015">Disulfide bond</keyword>
<evidence type="ECO:0000256" key="6">
    <source>
        <dbReference type="ARBA" id="ARBA00022837"/>
    </source>
</evidence>
<feature type="binding site" evidence="15">
    <location>
        <position position="289"/>
    </location>
    <ligand>
        <name>Ca(2+)</name>
        <dbReference type="ChEBI" id="CHEBI:29108"/>
    </ligand>
</feature>
<feature type="domain" description="C2" evidence="19">
    <location>
        <begin position="720"/>
        <end position="846"/>
    </location>
</feature>
<dbReference type="SMART" id="SM00149">
    <property type="entry name" value="PLCYc"/>
    <property type="match status" value="1"/>
</dbReference>
<feature type="active site" evidence="14">
    <location>
        <position position="335"/>
    </location>
</feature>
<dbReference type="Gene3D" id="2.60.40.150">
    <property type="entry name" value="C2 domain"/>
    <property type="match status" value="1"/>
</dbReference>
<evidence type="ECO:0000256" key="3">
    <source>
        <dbReference type="ARBA" id="ARBA00022553"/>
    </source>
</evidence>
<dbReference type="EnsemblMetazoa" id="tetur05g05350.1">
    <property type="protein sequence ID" value="tetur05g05350.1"/>
    <property type="gene ID" value="tetur05g05350"/>
</dbReference>
<feature type="compositionally biased region" description="Low complexity" evidence="18">
    <location>
        <begin position="973"/>
        <end position="995"/>
    </location>
</feature>
<evidence type="ECO:0000256" key="12">
    <source>
        <dbReference type="ARBA" id="ARBA00023239"/>
    </source>
</evidence>
<dbReference type="PROSITE" id="PS50008">
    <property type="entry name" value="PIPLC_Y_DOMAIN"/>
    <property type="match status" value="1"/>
</dbReference>
<dbReference type="SMART" id="SM00239">
    <property type="entry name" value="C2"/>
    <property type="match status" value="1"/>
</dbReference>
<dbReference type="InterPro" id="IPR001711">
    <property type="entry name" value="PLipase_C_Pinositol-sp_Y"/>
</dbReference>
<accession>T1K582</accession>
<comment type="cofactor">
    <cofactor evidence="15">
        <name>Ca(2+)</name>
        <dbReference type="ChEBI" id="CHEBI:29108"/>
    </cofactor>
    <text evidence="15">Binds 1 Ca(2+) ion per subunit.</text>
</comment>
<evidence type="ECO:0000256" key="5">
    <source>
        <dbReference type="ARBA" id="ARBA00022801"/>
    </source>
</evidence>
<dbReference type="InterPro" id="IPR014815">
    <property type="entry name" value="PLC-beta_C"/>
</dbReference>
<dbReference type="FunFam" id="3.20.20.190:FF:000084">
    <property type="match status" value="1"/>
</dbReference>
<dbReference type="FunFam" id="2.60.40.150:FF:000008">
    <property type="entry name" value="1-phosphatidylinositol 4,5-bisphosphate phosphodiesterase"/>
    <property type="match status" value="1"/>
</dbReference>
<dbReference type="PRINTS" id="PR00390">
    <property type="entry name" value="PHPHLIPASEC"/>
</dbReference>
<keyword evidence="6 15" id="KW-0106">Calcium</keyword>
<evidence type="ECO:0000256" key="13">
    <source>
        <dbReference type="PIRNR" id="PIRNR000956"/>
    </source>
</evidence>
<dbReference type="CDD" id="cd00275">
    <property type="entry name" value="C2_PLC_like"/>
    <property type="match status" value="1"/>
</dbReference>
<feature type="region of interest" description="Disordered" evidence="18">
    <location>
        <begin position="421"/>
        <end position="586"/>
    </location>
</feature>
<evidence type="ECO:0000256" key="14">
    <source>
        <dbReference type="PIRSR" id="PIRSR000956-1"/>
    </source>
</evidence>
<feature type="compositionally biased region" description="Low complexity" evidence="18">
    <location>
        <begin position="436"/>
        <end position="480"/>
    </location>
</feature>
<sequence length="1302" mass="145690">MASGKAGVHVIQLKPILVSERLQQGCKFVKWDDDSTIGTHVTLYIDSKGFFLYWKDVSNEIEYLEISSIRDTRTGRYARVPREGRLQDVHCCLWTRFSKAHTKIRLMVDREGRIPVKNLIKLFAQHKDDKKRVEKALDFTNIPTGKSSSFDPDKFPLETFLQFYKHLVVRSEVDKIFDRLISAGEASKNANDHPRLMTVDQFVDFLNKEQRDPRLNEILYPYADRAKGIELISQYEPSKANIEKDCISADGFLRYLMSDDNAIVAPEKFDHNLDMNQPLNHYFINSSHNTYLTGHQLTGKSSVEIYRQCLLAGCRCIELDCWNGRNSDEEPIITHGYTVVSDVPCKDVLEAIAETAFKTSVYPVILSFENHCSTRQQAKIAQYCRKIFGETLLTEPLPNYPLKPGVSLPSPNALMRKILIKNKKKHSKKRKHKRGSNITTGTSTTSNVALSSGDVLSSVSGPTTRADVTSTVSSSDTLATITSGLPLSTPERRLTLQPNNSDESSTLEREDSSQIADYDDCLTGQTGGVSGSGTSQQGTVTNNNKRIPASCDIENDNDSDSSLDDEDAGPPSEAGGGTSGGSIGEQIDGDVVKEAEACDDMSAIVNYIQPVNFVSFEHSEKRNRSYEISSFVEATATNYLKERPVDFVNLNKVQLSRIYPKGTRVDSSNYMPQVFWNAGCQMVALNFQTLDLGMQLNLGIFEYNGRSGYLLKPDFMNRLDKKFDPFTESTVDGIIAGTVSVKIISGIFLSDKRTGTFVEVDMFGLPADTVRRKRTKTVPNNGINPIYDDEPFIFKKIVLPDLACLRVSAYEEGGKLIGHRILPVVGLRPGYRHIALRNESGQSLTLPTLFVHITVKDYVPDGLSELADALANPIAYQSMAHKRAKQLLALTDEKEEDSVDGVSGTGPSSGSGLTNAATTSAKVVVTGDSSERKSNVTDDGRRTSTGIFGSSSSKHESMNGTVSATPGRNATTSSSVAHSSQIVSSSPAHPSSVPPLIRQDTISLRKNQSVRSLSDEAASEKMVYLLEIEAENFEPESLEALKQHKDVVKVTRKLEEELASLRKKFEKTKAKEVDVTQKKEDKIMGSQSKQRYVLGKKLSRKPSTDARSMMKRLSEVDLQQTSSEKAEKLEELHRTLSESMVKIILEQYQIEKNLLDKYHEKYYAALEVAMQTSQSNQEQELQKLHSRDVNSLQRRIDAQIKEVINSSGKKFKDKNEANRVRREQQSRLVDQAVIERQRLDSILKKRKAELATRHKLIQKELTEDKLKAKENLDHEYQAKCDALQEEFRSNTNLFMENWTLKK</sequence>
<dbReference type="InterPro" id="IPR042531">
    <property type="entry name" value="PLC-beta_C_sf"/>
</dbReference>
<dbReference type="SUPFAM" id="SSF47473">
    <property type="entry name" value="EF-hand"/>
    <property type="match status" value="1"/>
</dbReference>
<organism evidence="21 22">
    <name type="scientific">Tetranychus urticae</name>
    <name type="common">Two-spotted spider mite</name>
    <dbReference type="NCBI Taxonomy" id="32264"/>
    <lineage>
        <taxon>Eukaryota</taxon>
        <taxon>Metazoa</taxon>
        <taxon>Ecdysozoa</taxon>
        <taxon>Arthropoda</taxon>
        <taxon>Chelicerata</taxon>
        <taxon>Arachnida</taxon>
        <taxon>Acari</taxon>
        <taxon>Acariformes</taxon>
        <taxon>Trombidiformes</taxon>
        <taxon>Prostigmata</taxon>
        <taxon>Eleutherengona</taxon>
        <taxon>Raphignathae</taxon>
        <taxon>Tetranychoidea</taxon>
        <taxon>Tetranychidae</taxon>
        <taxon>Tetranychus</taxon>
    </lineage>
</organism>
<dbReference type="InterPro" id="IPR053945">
    <property type="entry name" value="PLCB1-4-like_EFh"/>
</dbReference>
<dbReference type="SUPFAM" id="SSF51695">
    <property type="entry name" value="PLC-like phosphodiesterases"/>
    <property type="match status" value="1"/>
</dbReference>
<dbReference type="EMBL" id="CAEY01001585">
    <property type="status" value="NOT_ANNOTATED_CDS"/>
    <property type="molecule type" value="Genomic_DNA"/>
</dbReference>
<dbReference type="Gene3D" id="2.30.29.240">
    <property type="match status" value="2"/>
</dbReference>
<dbReference type="STRING" id="32264.T1K582"/>
<feature type="coiled-coil region" evidence="17">
    <location>
        <begin position="1044"/>
        <end position="1071"/>
    </location>
</feature>
<dbReference type="GO" id="GO:0016829">
    <property type="term" value="F:lyase activity"/>
    <property type="evidence" value="ECO:0007669"/>
    <property type="project" value="UniProtKB-KW"/>
</dbReference>
<dbReference type="InterPro" id="IPR000008">
    <property type="entry name" value="C2_dom"/>
</dbReference>
<dbReference type="InterPro" id="IPR037862">
    <property type="entry name" value="PLC-beta_PH"/>
</dbReference>
<keyword evidence="12" id="KW-0456">Lyase</keyword>
<dbReference type="SUPFAM" id="SSF50729">
    <property type="entry name" value="PH domain-like"/>
    <property type="match status" value="1"/>
</dbReference>